<protein>
    <submittedName>
        <fullName evidence="2">Alpha/beta fold hydrolase</fullName>
    </submittedName>
</protein>
<name>A0ABW7BTE7_9ACTN</name>
<feature type="domain" description="AB hydrolase-1" evidence="1">
    <location>
        <begin position="22"/>
        <end position="113"/>
    </location>
</feature>
<dbReference type="EMBL" id="JBICZW010000006">
    <property type="protein sequence ID" value="MFG3189665.1"/>
    <property type="molecule type" value="Genomic_DNA"/>
</dbReference>
<evidence type="ECO:0000313" key="3">
    <source>
        <dbReference type="Proteomes" id="UP001604282"/>
    </source>
</evidence>
<evidence type="ECO:0000259" key="1">
    <source>
        <dbReference type="Pfam" id="PF12697"/>
    </source>
</evidence>
<evidence type="ECO:0000313" key="2">
    <source>
        <dbReference type="EMBL" id="MFG3189665.1"/>
    </source>
</evidence>
<dbReference type="InterPro" id="IPR052897">
    <property type="entry name" value="Sec-Metab_Biosynth_Hydrolase"/>
</dbReference>
<accession>A0ABW7BTE7</accession>
<proteinExistence type="predicted"/>
<dbReference type="Proteomes" id="UP001604282">
    <property type="component" value="Unassembled WGS sequence"/>
</dbReference>
<reference evidence="2 3" key="1">
    <citation type="submission" date="2024-10" db="EMBL/GenBank/DDBJ databases">
        <title>The Natural Products Discovery Center: Release of the First 8490 Sequenced Strains for Exploring Actinobacteria Biosynthetic Diversity.</title>
        <authorList>
            <person name="Kalkreuter E."/>
            <person name="Kautsar S.A."/>
            <person name="Yang D."/>
            <person name="Bader C.D."/>
            <person name="Teijaro C.N."/>
            <person name="Fluegel L."/>
            <person name="Davis C.M."/>
            <person name="Simpson J.R."/>
            <person name="Lauterbach L."/>
            <person name="Steele A.D."/>
            <person name="Gui C."/>
            <person name="Meng S."/>
            <person name="Li G."/>
            <person name="Viehrig K."/>
            <person name="Ye F."/>
            <person name="Su P."/>
            <person name="Kiefer A.F."/>
            <person name="Nichols A."/>
            <person name="Cepeda A.J."/>
            <person name="Yan W."/>
            <person name="Fan B."/>
            <person name="Jiang Y."/>
            <person name="Adhikari A."/>
            <person name="Zheng C.-J."/>
            <person name="Schuster L."/>
            <person name="Cowan T.M."/>
            <person name="Smanski M.J."/>
            <person name="Chevrette M.G."/>
            <person name="De Carvalho L.P.S."/>
            <person name="Shen B."/>
        </authorList>
    </citation>
    <scope>NUCLEOTIDE SEQUENCE [LARGE SCALE GENOMIC DNA]</scope>
    <source>
        <strain evidence="2 3">NPDC048229</strain>
    </source>
</reference>
<dbReference type="PANTHER" id="PTHR37017">
    <property type="entry name" value="AB HYDROLASE-1 DOMAIN-CONTAINING PROTEIN-RELATED"/>
    <property type="match status" value="1"/>
</dbReference>
<dbReference type="PANTHER" id="PTHR37017:SF11">
    <property type="entry name" value="ESTERASE_LIPASE_THIOESTERASE DOMAIN-CONTAINING PROTEIN"/>
    <property type="match status" value="1"/>
</dbReference>
<sequence length="126" mass="13470">MEPRVIDRPEKSRYEILADASGFARVLPEPTAADVEPQLAAVLAVSRRPLAARAFGEAAPVAAWKTKTSWVLVASADRPINPGVERYGYERAGKTTVEVDSSHLAMLAQPKAVTGPILDAARPTGH</sequence>
<gene>
    <name evidence="2" type="ORF">ACGFYS_12040</name>
</gene>
<keyword evidence="2" id="KW-0378">Hydrolase</keyword>
<dbReference type="Pfam" id="PF12697">
    <property type="entry name" value="Abhydrolase_6"/>
    <property type="match status" value="1"/>
</dbReference>
<dbReference type="RefSeq" id="WP_392881364.1">
    <property type="nucleotide sequence ID" value="NZ_JBICZW010000006.1"/>
</dbReference>
<dbReference type="Gene3D" id="3.40.50.1820">
    <property type="entry name" value="alpha/beta hydrolase"/>
    <property type="match status" value="1"/>
</dbReference>
<dbReference type="InterPro" id="IPR000073">
    <property type="entry name" value="AB_hydrolase_1"/>
</dbReference>
<dbReference type="GO" id="GO:0016787">
    <property type="term" value="F:hydrolase activity"/>
    <property type="evidence" value="ECO:0007669"/>
    <property type="project" value="UniProtKB-KW"/>
</dbReference>
<organism evidence="2 3">
    <name type="scientific">Streptomyces omiyaensis</name>
    <dbReference type="NCBI Taxonomy" id="68247"/>
    <lineage>
        <taxon>Bacteria</taxon>
        <taxon>Bacillati</taxon>
        <taxon>Actinomycetota</taxon>
        <taxon>Actinomycetes</taxon>
        <taxon>Kitasatosporales</taxon>
        <taxon>Streptomycetaceae</taxon>
        <taxon>Streptomyces</taxon>
    </lineage>
</organism>
<dbReference type="InterPro" id="IPR029058">
    <property type="entry name" value="AB_hydrolase_fold"/>
</dbReference>
<keyword evidence="3" id="KW-1185">Reference proteome</keyword>
<comment type="caution">
    <text evidence="2">The sequence shown here is derived from an EMBL/GenBank/DDBJ whole genome shotgun (WGS) entry which is preliminary data.</text>
</comment>